<dbReference type="InterPro" id="IPR013762">
    <property type="entry name" value="Integrase-like_cat_sf"/>
</dbReference>
<protein>
    <submittedName>
        <fullName evidence="6">Site-specific recombinase XerD</fullName>
    </submittedName>
    <submittedName>
        <fullName evidence="5">Tyrosine-type recombinase/integrase</fullName>
    </submittedName>
</protein>
<dbReference type="AlphaFoldDB" id="A0A521F7G4"/>
<dbReference type="GO" id="GO:0015074">
    <property type="term" value="P:DNA integration"/>
    <property type="evidence" value="ECO:0007669"/>
    <property type="project" value="InterPro"/>
</dbReference>
<evidence type="ECO:0000313" key="8">
    <source>
        <dbReference type="Proteomes" id="UP000468990"/>
    </source>
</evidence>
<gene>
    <name evidence="5" type="ORF">GJU42_19310</name>
    <name evidence="6" type="ORF">SAMN06265349_10736</name>
</gene>
<dbReference type="GO" id="GO:0003677">
    <property type="term" value="F:DNA binding"/>
    <property type="evidence" value="ECO:0007669"/>
    <property type="project" value="UniProtKB-KW"/>
</dbReference>
<feature type="domain" description="Tyr recombinase" evidence="4">
    <location>
        <begin position="207"/>
        <end position="375"/>
    </location>
</feature>
<dbReference type="EMBL" id="WKKG01000011">
    <property type="protein sequence ID" value="MRX70127.1"/>
    <property type="molecule type" value="Genomic_DNA"/>
</dbReference>
<dbReference type="Proteomes" id="UP000468990">
    <property type="component" value="Unassembled WGS sequence"/>
</dbReference>
<evidence type="ECO:0000313" key="5">
    <source>
        <dbReference type="EMBL" id="MRX70127.1"/>
    </source>
</evidence>
<dbReference type="PANTHER" id="PTHR30349">
    <property type="entry name" value="PHAGE INTEGRASE-RELATED"/>
    <property type="match status" value="1"/>
</dbReference>
<evidence type="ECO:0000313" key="6">
    <source>
        <dbReference type="EMBL" id="SMO92077.1"/>
    </source>
</evidence>
<sequence length="380" mass="44541">MKKTNVTLRKKVLADGRISLYLDFYPPILDTETNRQTRREFLKLYLFEKPKNQIQKISNMESLQTAELIQIRRQNELRKHDVYSTFEKEQLELQRIGKGSFMKYFNDLAALKVGKNYLIWRTAIAHFENFLNGNDVSFKDVTVTLVNDYKEYLLKAKSRRETGNAIARNSALSYYNKLKTTLKRAYKEGKLRTDINAGIDSIKESETQRNFLTLNEAKRLFKTSCSNQIVYRISMFSTLTGLRYSDIAKLTWSEIEFIEEDGYYIRFKQKKTEGLQTMPISEEAYQLLGKSGNEDEKVFLGLKKWDVDRVLPVWLAHANIKKHITFHCFRHTYATLQIFSGTDIFTVSKMLGHKSVKTTQIYTKIIDEKKREASMRISLK</sequence>
<dbReference type="EMBL" id="FXTA01000007">
    <property type="protein sequence ID" value="SMO92077.1"/>
    <property type="molecule type" value="Genomic_DNA"/>
</dbReference>
<evidence type="ECO:0000259" key="4">
    <source>
        <dbReference type="PROSITE" id="PS51898"/>
    </source>
</evidence>
<dbReference type="InterPro" id="IPR050090">
    <property type="entry name" value="Tyrosine_recombinase_XerCD"/>
</dbReference>
<dbReference type="PROSITE" id="PS51898">
    <property type="entry name" value="TYR_RECOMBINASE"/>
    <property type="match status" value="1"/>
</dbReference>
<evidence type="ECO:0000256" key="2">
    <source>
        <dbReference type="ARBA" id="ARBA00023125"/>
    </source>
</evidence>
<organism evidence="6 7">
    <name type="scientific">Flavobacterium resistens</name>
    <dbReference type="NCBI Taxonomy" id="443612"/>
    <lineage>
        <taxon>Bacteria</taxon>
        <taxon>Pseudomonadati</taxon>
        <taxon>Bacteroidota</taxon>
        <taxon>Flavobacteriia</taxon>
        <taxon>Flavobacteriales</taxon>
        <taxon>Flavobacteriaceae</taxon>
        <taxon>Flavobacterium</taxon>
    </lineage>
</organism>
<dbReference type="InterPro" id="IPR010998">
    <property type="entry name" value="Integrase_recombinase_N"/>
</dbReference>
<evidence type="ECO:0000256" key="3">
    <source>
        <dbReference type="ARBA" id="ARBA00023172"/>
    </source>
</evidence>
<dbReference type="Proteomes" id="UP000317289">
    <property type="component" value="Unassembled WGS sequence"/>
</dbReference>
<dbReference type="InterPro" id="IPR025269">
    <property type="entry name" value="SAM-like_dom"/>
</dbReference>
<proteinExistence type="inferred from homology"/>
<dbReference type="Pfam" id="PF17293">
    <property type="entry name" value="Arm-DNA-bind_5"/>
    <property type="match status" value="1"/>
</dbReference>
<keyword evidence="2" id="KW-0238">DNA-binding</keyword>
<reference evidence="6 7" key="1">
    <citation type="submission" date="2017-05" db="EMBL/GenBank/DDBJ databases">
        <authorList>
            <person name="Varghese N."/>
            <person name="Submissions S."/>
        </authorList>
    </citation>
    <scope>NUCLEOTIDE SEQUENCE [LARGE SCALE GENOMIC DNA]</scope>
    <source>
        <strain evidence="6 7">DSM 19382</strain>
    </source>
</reference>
<dbReference type="PANTHER" id="PTHR30349:SF64">
    <property type="entry name" value="PROPHAGE INTEGRASE INTD-RELATED"/>
    <property type="match status" value="1"/>
</dbReference>
<evidence type="ECO:0000256" key="1">
    <source>
        <dbReference type="ARBA" id="ARBA00008857"/>
    </source>
</evidence>
<dbReference type="RefSeq" id="WP_142452359.1">
    <property type="nucleotide sequence ID" value="NZ_FXTA01000007.1"/>
</dbReference>
<keyword evidence="3" id="KW-0233">DNA recombination</keyword>
<dbReference type="InterPro" id="IPR035386">
    <property type="entry name" value="Arm-DNA-bind_5"/>
</dbReference>
<dbReference type="OrthoDB" id="9806835at2"/>
<dbReference type="SUPFAM" id="SSF56349">
    <property type="entry name" value="DNA breaking-rejoining enzymes"/>
    <property type="match status" value="1"/>
</dbReference>
<dbReference type="InterPro" id="IPR011010">
    <property type="entry name" value="DNA_brk_join_enz"/>
</dbReference>
<dbReference type="Pfam" id="PF00589">
    <property type="entry name" value="Phage_integrase"/>
    <property type="match status" value="1"/>
</dbReference>
<evidence type="ECO:0000313" key="7">
    <source>
        <dbReference type="Proteomes" id="UP000317289"/>
    </source>
</evidence>
<dbReference type="GO" id="GO:0006310">
    <property type="term" value="P:DNA recombination"/>
    <property type="evidence" value="ECO:0007669"/>
    <property type="project" value="UniProtKB-KW"/>
</dbReference>
<dbReference type="CDD" id="cd01185">
    <property type="entry name" value="INTN1_C_like"/>
    <property type="match status" value="1"/>
</dbReference>
<dbReference type="Pfam" id="PF13102">
    <property type="entry name" value="Phage_int_SAM_5"/>
    <property type="match status" value="1"/>
</dbReference>
<comment type="similarity">
    <text evidence="1">Belongs to the 'phage' integrase family.</text>
</comment>
<name>A0A521F7G4_9FLAO</name>
<dbReference type="Gene3D" id="1.10.443.10">
    <property type="entry name" value="Intergrase catalytic core"/>
    <property type="match status" value="1"/>
</dbReference>
<accession>A0A521F7G4</accession>
<reference evidence="5 8" key="2">
    <citation type="submission" date="2019-11" db="EMBL/GenBank/DDBJ databases">
        <title>Flavobacterium resistens genome.</title>
        <authorList>
            <person name="Wilson V.M."/>
            <person name="Newman J.D."/>
        </authorList>
    </citation>
    <scope>NUCLEOTIDE SEQUENCE [LARGE SCALE GENOMIC DNA]</scope>
    <source>
        <strain evidence="5 8">DSM 19382</strain>
    </source>
</reference>
<keyword evidence="8" id="KW-1185">Reference proteome</keyword>
<dbReference type="Gene3D" id="1.10.150.130">
    <property type="match status" value="1"/>
</dbReference>
<dbReference type="InterPro" id="IPR002104">
    <property type="entry name" value="Integrase_catalytic"/>
</dbReference>